<dbReference type="InterPro" id="IPR016007">
    <property type="entry name" value="Alpha_rhamnosid"/>
</dbReference>
<dbReference type="Pfam" id="PF08531">
    <property type="entry name" value="Bac_rhamnosid_N"/>
    <property type="match status" value="1"/>
</dbReference>
<feature type="domain" description="Alpha-L-rhamnosidase six-hairpin glycosidase" evidence="6">
    <location>
        <begin position="461"/>
        <end position="796"/>
    </location>
</feature>
<keyword evidence="9" id="KW-1185">Reference proteome</keyword>
<dbReference type="Gene3D" id="2.60.40.10">
    <property type="entry name" value="Immunoglobulins"/>
    <property type="match status" value="1"/>
</dbReference>
<evidence type="ECO:0000256" key="2">
    <source>
        <dbReference type="ARBA" id="ARBA00012652"/>
    </source>
</evidence>
<evidence type="ECO:0000256" key="3">
    <source>
        <dbReference type="ARBA" id="ARBA00022801"/>
    </source>
</evidence>
<dbReference type="InterPro" id="IPR013783">
    <property type="entry name" value="Ig-like_fold"/>
</dbReference>
<dbReference type="OrthoDB" id="9761045at2"/>
<dbReference type="RefSeq" id="WP_061949020.1">
    <property type="nucleotide sequence ID" value="NZ_LTAO01000022.1"/>
</dbReference>
<dbReference type="PANTHER" id="PTHR33307:SF11">
    <property type="entry name" value="ALPHA-L-RHAMNOSIDASE"/>
    <property type="match status" value="1"/>
</dbReference>
<feature type="domain" description="Alpha-L-rhamnosidase C-terminal" evidence="7">
    <location>
        <begin position="813"/>
        <end position="870"/>
    </location>
</feature>
<dbReference type="Pfam" id="PF05592">
    <property type="entry name" value="Bac_rhamnosid"/>
    <property type="match status" value="1"/>
</dbReference>
<feature type="domain" description="Bacterial alpha-L-rhamnosidase N-terminal" evidence="5">
    <location>
        <begin position="153"/>
        <end position="331"/>
    </location>
</feature>
<protein>
    <recommendedName>
        <fullName evidence="2">alpha-L-rhamnosidase</fullName>
        <ecNumber evidence="2">3.2.1.40</ecNumber>
    </recommendedName>
</protein>
<dbReference type="Proteomes" id="UP000075806">
    <property type="component" value="Unassembled WGS sequence"/>
</dbReference>
<name>A0A162DMJ1_9BACI</name>
<evidence type="ECO:0000259" key="5">
    <source>
        <dbReference type="Pfam" id="PF08531"/>
    </source>
</evidence>
<dbReference type="Gene3D" id="1.50.10.10">
    <property type="match status" value="1"/>
</dbReference>
<evidence type="ECO:0000259" key="4">
    <source>
        <dbReference type="Pfam" id="PF05592"/>
    </source>
</evidence>
<dbReference type="AlphaFoldDB" id="A0A162DMJ1"/>
<evidence type="ECO:0000256" key="1">
    <source>
        <dbReference type="ARBA" id="ARBA00001445"/>
    </source>
</evidence>
<dbReference type="InterPro" id="IPR013737">
    <property type="entry name" value="Bac_rhamnosid_N"/>
</dbReference>
<comment type="caution">
    <text evidence="8">The sequence shown here is derived from an EMBL/GenBank/DDBJ whole genome shotgun (WGS) entry which is preliminary data.</text>
</comment>
<dbReference type="InterPro" id="IPR008928">
    <property type="entry name" value="6-hairpin_glycosidase_sf"/>
</dbReference>
<accession>A0A162DMJ1</accession>
<dbReference type="InterPro" id="IPR035398">
    <property type="entry name" value="Bac_rhamnosid_C"/>
</dbReference>
<dbReference type="Gene3D" id="2.60.420.10">
    <property type="entry name" value="Maltose phosphorylase, domain 3"/>
    <property type="match status" value="1"/>
</dbReference>
<reference evidence="8" key="1">
    <citation type="submission" date="2016-02" db="EMBL/GenBank/DDBJ databases">
        <title>Genome sequence of Bacillus trypoxylicola KCTC 13244(T).</title>
        <authorList>
            <person name="Jeong H."/>
            <person name="Park S.-H."/>
            <person name="Choi S.-K."/>
        </authorList>
    </citation>
    <scope>NUCLEOTIDE SEQUENCE [LARGE SCALE GENOMIC DNA]</scope>
    <source>
        <strain evidence="8">KCTC 13244</strain>
    </source>
</reference>
<proteinExistence type="predicted"/>
<dbReference type="EC" id="3.2.1.40" evidence="2"/>
<dbReference type="InterPro" id="IPR012341">
    <property type="entry name" value="6hp_glycosidase-like_sf"/>
</dbReference>
<dbReference type="Pfam" id="PF25788">
    <property type="entry name" value="Ig_Rha78A_N"/>
    <property type="match status" value="1"/>
</dbReference>
<evidence type="ECO:0000313" key="8">
    <source>
        <dbReference type="EMBL" id="KYG30034.1"/>
    </source>
</evidence>
<dbReference type="Pfam" id="PF17390">
    <property type="entry name" value="Bac_rhamnosid_C"/>
    <property type="match status" value="1"/>
</dbReference>
<dbReference type="GO" id="GO:0030596">
    <property type="term" value="F:alpha-L-rhamnosidase activity"/>
    <property type="evidence" value="ECO:0007669"/>
    <property type="project" value="UniProtKB-EC"/>
</dbReference>
<dbReference type="SUPFAM" id="SSF48208">
    <property type="entry name" value="Six-hairpin glycosidases"/>
    <property type="match status" value="1"/>
</dbReference>
<keyword evidence="3" id="KW-0378">Hydrolase</keyword>
<evidence type="ECO:0000259" key="6">
    <source>
        <dbReference type="Pfam" id="PF17389"/>
    </source>
</evidence>
<dbReference type="GO" id="GO:0005975">
    <property type="term" value="P:carbohydrate metabolic process"/>
    <property type="evidence" value="ECO:0007669"/>
    <property type="project" value="InterPro"/>
</dbReference>
<dbReference type="InterPro" id="IPR008902">
    <property type="entry name" value="Rhamnosid_concanavalin"/>
</dbReference>
<dbReference type="PANTHER" id="PTHR33307">
    <property type="entry name" value="ALPHA-RHAMNOSIDASE (EUROFUNG)"/>
    <property type="match status" value="1"/>
</dbReference>
<dbReference type="Gene3D" id="2.60.120.260">
    <property type="entry name" value="Galactose-binding domain-like"/>
    <property type="match status" value="2"/>
</dbReference>
<dbReference type="STRING" id="519424.AZF04_20025"/>
<sequence>MKVLNLQTNQQINPISIDEEIPVFSWKISSCSKRNIQQTSYQILVSSDTKSLQDNVGTIWDSGVVKSNSQHLISFQGQKLVSCQSYFWKVIIQTNLNKTIESEVAAFETAFLSPEDWKAKWIGITSKEKNTWPSKYSDIIPCPLYKHSFKLTKSIQKATIYITGLGHFELRLNGNKVGEEILEPGWTNYDKTCLYKVFDITHHLSNSDNTIGVMLGNGFYNLNEIDGRYMKQGTQRNAKVRTIKQDDPKLLVQLHITYSDGTSEMIISDESWLTAPGPIEFSCLYGGEDYDARKEFDGWDLPHYKENDLWTRASLTKAPEGVLKAENIFGNKIQRILNVKKWIMLEDGVYVADFGQNFSGWMNISIQGTRGSEIKFIPGELFDRKTGIRQELQQKPGTVQLYSYTCRGEDLENWHPRFSYTGFRYLLIKGAVPKGQSKSISENNLPELYDIKGEVIYPNIEQSGSFKCSNPNWNRIHEIINWAMISNIKSVITDCPQREKLGWLEQLHLMGPSLLYNADLQLLMIKTLNDIEEAQLSDGLVPDIAPEFAVFEGGFRDSPEWGSTSVILPWYLYHWYQDKSLLERYYPLMTKYHAYLMTKAEDHILSHGLGDWHDVGPNPPLPQNTPIPITATCMYYYDTVILAEVSKILNIKKEFTFYSHLAEEIREAFYREYFNPKSKQIGSGSQTSLATPLAVGLIRKEDREAVLNNLVNDFTEKDFHTTSGDVGLRYTLKTIAESGHSKLIANMLDQEDSPSYIYQLKQGATTLTEHWDGPTFGKSQNHFMLGHVEEWFYRHLAGIQRTYDSTSRFGDDITIQPFFAEQVDWVEASHIIPAGKINVKWKRVKSQYQLSIFLPPNCKASIILPEFKHDIIIESNIPILKREDISLISGADSEGAHFQIGSGHYQFIINKDERNVE</sequence>
<comment type="catalytic activity">
    <reaction evidence="1">
        <text>Hydrolysis of terminal non-reducing alpha-L-rhamnose residues in alpha-L-rhamnosides.</text>
        <dbReference type="EC" id="3.2.1.40"/>
    </reaction>
</comment>
<dbReference type="PIRSF" id="PIRSF010631">
    <property type="entry name" value="A-rhamnsds"/>
    <property type="match status" value="1"/>
</dbReference>
<organism evidence="8 9">
    <name type="scientific">Alkalihalobacillus trypoxylicola</name>
    <dbReference type="NCBI Taxonomy" id="519424"/>
    <lineage>
        <taxon>Bacteria</taxon>
        <taxon>Bacillati</taxon>
        <taxon>Bacillota</taxon>
        <taxon>Bacilli</taxon>
        <taxon>Bacillales</taxon>
        <taxon>Bacillaceae</taxon>
        <taxon>Alkalihalobacillus</taxon>
    </lineage>
</organism>
<feature type="domain" description="Alpha-L-rhamnosidase concanavalin-like" evidence="4">
    <location>
        <begin position="345"/>
        <end position="436"/>
    </location>
</feature>
<evidence type="ECO:0000313" key="9">
    <source>
        <dbReference type="Proteomes" id="UP000075806"/>
    </source>
</evidence>
<gene>
    <name evidence="8" type="ORF">AZF04_20025</name>
</gene>
<dbReference type="EMBL" id="LTAO01000022">
    <property type="protein sequence ID" value="KYG30034.1"/>
    <property type="molecule type" value="Genomic_DNA"/>
</dbReference>
<dbReference type="Pfam" id="PF17389">
    <property type="entry name" value="Bac_rhamnosid6H"/>
    <property type="match status" value="1"/>
</dbReference>
<dbReference type="InterPro" id="IPR035396">
    <property type="entry name" value="Bac_rhamnosid6H"/>
</dbReference>
<evidence type="ECO:0000259" key="7">
    <source>
        <dbReference type="Pfam" id="PF17390"/>
    </source>
</evidence>